<evidence type="ECO:0008006" key="3">
    <source>
        <dbReference type="Google" id="ProtNLM"/>
    </source>
</evidence>
<reference evidence="1 2" key="1">
    <citation type="submission" date="2018-05" db="EMBL/GenBank/DDBJ databases">
        <title>Genomic Encyclopedia of Archaeal and Bacterial Type Strains, Phase II (KMG-II): from individual species to whole genera.</title>
        <authorList>
            <person name="Goeker M."/>
        </authorList>
    </citation>
    <scope>NUCLEOTIDE SEQUENCE [LARGE SCALE GENOMIC DNA]</scope>
    <source>
        <strain evidence="1 2">DSM 22214</strain>
    </source>
</reference>
<evidence type="ECO:0000313" key="2">
    <source>
        <dbReference type="Proteomes" id="UP000245489"/>
    </source>
</evidence>
<gene>
    <name evidence="1" type="ORF">LV89_04483</name>
</gene>
<organism evidence="1 2">
    <name type="scientific">Arcicella aurantiaca</name>
    <dbReference type="NCBI Taxonomy" id="591202"/>
    <lineage>
        <taxon>Bacteria</taxon>
        <taxon>Pseudomonadati</taxon>
        <taxon>Bacteroidota</taxon>
        <taxon>Cytophagia</taxon>
        <taxon>Cytophagales</taxon>
        <taxon>Flectobacillaceae</taxon>
        <taxon>Arcicella</taxon>
    </lineage>
</organism>
<name>A0A316DFX7_9BACT</name>
<proteinExistence type="predicted"/>
<dbReference type="RefSeq" id="WP_109745134.1">
    <property type="nucleotide sequence ID" value="NZ_QGGO01000037.1"/>
</dbReference>
<evidence type="ECO:0000313" key="1">
    <source>
        <dbReference type="EMBL" id="PWK17197.1"/>
    </source>
</evidence>
<accession>A0A316DFX7</accession>
<protein>
    <recommendedName>
        <fullName evidence="3">Lumazine-binding protein</fullName>
    </recommendedName>
</protein>
<comment type="caution">
    <text evidence="1">The sequence shown here is derived from an EMBL/GenBank/DDBJ whole genome shotgun (WGS) entry which is preliminary data.</text>
</comment>
<sequence>MKRLLKIFPLFLILPSLFLYSLIGGKKSALPNQKGIKESATEIFKNANKIVNKDTIYDFRIHLSRAFNQQIRATPLYLNLMLNQATRNGQIKDTQIVSENKIKKDSSILIVKIWFNTDSLQFEQPMVYQDGWKIGVNYTKERNRLLSKKQ</sequence>
<dbReference type="Proteomes" id="UP000245489">
    <property type="component" value="Unassembled WGS sequence"/>
</dbReference>
<dbReference type="EMBL" id="QGGO01000037">
    <property type="protein sequence ID" value="PWK17197.1"/>
    <property type="molecule type" value="Genomic_DNA"/>
</dbReference>
<keyword evidence="2" id="KW-1185">Reference proteome</keyword>
<dbReference type="AlphaFoldDB" id="A0A316DFX7"/>